<dbReference type="InterPro" id="IPR042837">
    <property type="entry name" value="PTX3"/>
</dbReference>
<evidence type="ECO:0000256" key="2">
    <source>
        <dbReference type="SAM" id="SignalP"/>
    </source>
</evidence>
<reference evidence="3" key="1">
    <citation type="submission" date="2023-08" db="EMBL/GenBank/DDBJ databases">
        <title>Pelteobagrus vachellii genome.</title>
        <authorList>
            <person name="Liu H."/>
        </authorList>
    </citation>
    <scope>NUCLEOTIDE SEQUENCE</scope>
    <source>
        <strain evidence="3">PRFRI_2022a</strain>
        <tissue evidence="3">Muscle</tissue>
    </source>
</reference>
<organism evidence="3 4">
    <name type="scientific">Tachysurus vachellii</name>
    <name type="common">Darkbarbel catfish</name>
    <name type="synonym">Pelteobagrus vachellii</name>
    <dbReference type="NCBI Taxonomy" id="175792"/>
    <lineage>
        <taxon>Eukaryota</taxon>
        <taxon>Metazoa</taxon>
        <taxon>Chordata</taxon>
        <taxon>Craniata</taxon>
        <taxon>Vertebrata</taxon>
        <taxon>Euteleostomi</taxon>
        <taxon>Actinopterygii</taxon>
        <taxon>Neopterygii</taxon>
        <taxon>Teleostei</taxon>
        <taxon>Ostariophysi</taxon>
        <taxon>Siluriformes</taxon>
        <taxon>Bagridae</taxon>
        <taxon>Tachysurus</taxon>
    </lineage>
</organism>
<sequence>MCVCKALFLLWLFSQLSRKGLASNYKDYSDFFYNDITEGDHQEPGSSPCPCDSGEGLRWEKNFIMMEDLHVMHKILLQANEELKMEISSLRNHMQKLSRDISTTCLRVVGETCRSMNAQQNLTGKQNTTQLKQEVQQNGNVTDNVMEEMEEVRRREMKDLKNVHRMMEMDKTENMEENAEWGRWIKWIFW</sequence>
<dbReference type="GO" id="GO:0005615">
    <property type="term" value="C:extracellular space"/>
    <property type="evidence" value="ECO:0007669"/>
    <property type="project" value="TreeGrafter"/>
</dbReference>
<evidence type="ECO:0000313" key="3">
    <source>
        <dbReference type="EMBL" id="KAK2860793.1"/>
    </source>
</evidence>
<dbReference type="GO" id="GO:0045087">
    <property type="term" value="P:innate immune response"/>
    <property type="evidence" value="ECO:0007669"/>
    <property type="project" value="TreeGrafter"/>
</dbReference>
<protein>
    <submittedName>
        <fullName evidence="3">Uncharacterized protein</fullName>
    </submittedName>
</protein>
<dbReference type="GO" id="GO:0001849">
    <property type="term" value="F:complement component C1q complex binding"/>
    <property type="evidence" value="ECO:0007669"/>
    <property type="project" value="TreeGrafter"/>
</dbReference>
<comment type="caution">
    <text evidence="3">The sequence shown here is derived from an EMBL/GenBank/DDBJ whole genome shotgun (WGS) entry which is preliminary data.</text>
</comment>
<feature type="signal peptide" evidence="2">
    <location>
        <begin position="1"/>
        <end position="22"/>
    </location>
</feature>
<keyword evidence="1" id="KW-0175">Coiled coil</keyword>
<feature type="coiled-coil region" evidence="1">
    <location>
        <begin position="73"/>
        <end position="100"/>
    </location>
</feature>
<evidence type="ECO:0000256" key="1">
    <source>
        <dbReference type="SAM" id="Coils"/>
    </source>
</evidence>
<dbReference type="PANTHER" id="PTHR46943:SF1">
    <property type="entry name" value="PENTRAXIN-RELATED PROTEIN PTX3"/>
    <property type="match status" value="1"/>
</dbReference>
<gene>
    <name evidence="3" type="ORF">Q7C36_004959</name>
</gene>
<dbReference type="Proteomes" id="UP001187315">
    <property type="component" value="Unassembled WGS sequence"/>
</dbReference>
<feature type="chain" id="PRO_5041678839" evidence="2">
    <location>
        <begin position="23"/>
        <end position="190"/>
    </location>
</feature>
<dbReference type="EMBL" id="JAVHJS010000004">
    <property type="protein sequence ID" value="KAK2860793.1"/>
    <property type="molecule type" value="Genomic_DNA"/>
</dbReference>
<dbReference type="PANTHER" id="PTHR46943">
    <property type="entry name" value="PENTRAXIN-RELATED PROTEIN PTX3"/>
    <property type="match status" value="1"/>
</dbReference>
<keyword evidence="2" id="KW-0732">Signal</keyword>
<keyword evidence="4" id="KW-1185">Reference proteome</keyword>
<accession>A0AA88T6G3</accession>
<proteinExistence type="predicted"/>
<name>A0AA88T6G3_TACVA</name>
<dbReference type="AlphaFoldDB" id="A0AA88T6G3"/>
<evidence type="ECO:0000313" key="4">
    <source>
        <dbReference type="Proteomes" id="UP001187315"/>
    </source>
</evidence>